<dbReference type="PANTHER" id="PTHR48086">
    <property type="entry name" value="SODIUM/PROLINE SYMPORTER-RELATED"/>
    <property type="match status" value="1"/>
</dbReference>
<dbReference type="CDD" id="cd11475">
    <property type="entry name" value="SLC5sbd_PutP"/>
    <property type="match status" value="1"/>
</dbReference>
<evidence type="ECO:0000313" key="15">
    <source>
        <dbReference type="EMBL" id="MFC0272987.1"/>
    </source>
</evidence>
<reference evidence="15 16" key="1">
    <citation type="submission" date="2024-09" db="EMBL/GenBank/DDBJ databases">
        <authorList>
            <person name="Sun Q."/>
            <person name="Mori K."/>
        </authorList>
    </citation>
    <scope>NUCLEOTIDE SEQUENCE [LARGE SCALE GENOMIC DNA]</scope>
    <source>
        <strain evidence="15 16">CCM 7228</strain>
    </source>
</reference>
<dbReference type="RefSeq" id="WP_378935846.1">
    <property type="nucleotide sequence ID" value="NZ_JBHLVO010000015.1"/>
</dbReference>
<comment type="subcellular location">
    <subcellularLocation>
        <location evidence="1 14">Cell membrane</location>
        <topology evidence="1 14">Multi-pass membrane protein</topology>
    </subcellularLocation>
</comment>
<feature type="transmembrane region" description="Helical" evidence="14">
    <location>
        <begin position="397"/>
        <end position="416"/>
    </location>
</feature>
<feature type="transmembrane region" description="Helical" evidence="14">
    <location>
        <begin position="154"/>
        <end position="173"/>
    </location>
</feature>
<gene>
    <name evidence="15" type="ORF">ACFFIX_16290</name>
</gene>
<evidence type="ECO:0000256" key="13">
    <source>
        <dbReference type="RuleBase" id="RU362091"/>
    </source>
</evidence>
<comment type="function">
    <text evidence="14">Catalyzes the sodium-dependent uptake of extracellular L-proline.</text>
</comment>
<evidence type="ECO:0000256" key="12">
    <source>
        <dbReference type="ARBA" id="ARBA00033708"/>
    </source>
</evidence>
<keyword evidence="14" id="KW-0029">Amino-acid transport</keyword>
<evidence type="ECO:0000256" key="11">
    <source>
        <dbReference type="ARBA" id="ARBA00023201"/>
    </source>
</evidence>
<keyword evidence="4 14" id="KW-1003">Cell membrane</keyword>
<feature type="transmembrane region" description="Helical" evidence="14">
    <location>
        <begin position="423"/>
        <end position="441"/>
    </location>
</feature>
<keyword evidence="11 14" id="KW-0739">Sodium transport</keyword>
<evidence type="ECO:0000256" key="5">
    <source>
        <dbReference type="ARBA" id="ARBA00022692"/>
    </source>
</evidence>
<dbReference type="NCBIfam" id="TIGR00813">
    <property type="entry name" value="sss"/>
    <property type="match status" value="1"/>
</dbReference>
<comment type="caution">
    <text evidence="15">The sequence shown here is derived from an EMBL/GenBank/DDBJ whole genome shotgun (WGS) entry which is preliminary data.</text>
</comment>
<dbReference type="EMBL" id="JBHLVO010000015">
    <property type="protein sequence ID" value="MFC0272987.1"/>
    <property type="molecule type" value="Genomic_DNA"/>
</dbReference>
<keyword evidence="16" id="KW-1185">Reference proteome</keyword>
<feature type="transmembrane region" description="Helical" evidence="14">
    <location>
        <begin position="453"/>
        <end position="471"/>
    </location>
</feature>
<keyword evidence="6 14" id="KW-0769">Symport</keyword>
<feature type="transmembrane region" description="Helical" evidence="14">
    <location>
        <begin position="6"/>
        <end position="21"/>
    </location>
</feature>
<evidence type="ECO:0000256" key="7">
    <source>
        <dbReference type="ARBA" id="ARBA00022989"/>
    </source>
</evidence>
<feature type="transmembrane region" description="Helical" evidence="14">
    <location>
        <begin position="68"/>
        <end position="89"/>
    </location>
</feature>
<dbReference type="InterPro" id="IPR001734">
    <property type="entry name" value="Na/solute_symporter"/>
</dbReference>
<keyword evidence="9 14" id="KW-0406">Ion transport</keyword>
<feature type="transmembrane region" description="Helical" evidence="14">
    <location>
        <begin position="263"/>
        <end position="286"/>
    </location>
</feature>
<feature type="transmembrane region" description="Helical" evidence="14">
    <location>
        <begin position="41"/>
        <end position="62"/>
    </location>
</feature>
<feature type="transmembrane region" description="Helical" evidence="14">
    <location>
        <begin position="221"/>
        <end position="242"/>
    </location>
</feature>
<keyword evidence="7 14" id="KW-1133">Transmembrane helix</keyword>
<evidence type="ECO:0000256" key="14">
    <source>
        <dbReference type="RuleBase" id="RU366012"/>
    </source>
</evidence>
<keyword evidence="5 14" id="KW-0812">Transmembrane</keyword>
<dbReference type="InterPro" id="IPR018212">
    <property type="entry name" value="Na/solute_symporter_CS"/>
</dbReference>
<comment type="catalytic activity">
    <reaction evidence="12">
        <text>L-proline(in) + Na(+)(in) = L-proline(out) + Na(+)(out)</text>
        <dbReference type="Rhea" id="RHEA:28967"/>
        <dbReference type="ChEBI" id="CHEBI:29101"/>
        <dbReference type="ChEBI" id="CHEBI:60039"/>
    </reaction>
</comment>
<organism evidence="15 16">
    <name type="scientific">Metabacillus herbersteinensis</name>
    <dbReference type="NCBI Taxonomy" id="283816"/>
    <lineage>
        <taxon>Bacteria</taxon>
        <taxon>Bacillati</taxon>
        <taxon>Bacillota</taxon>
        <taxon>Bacilli</taxon>
        <taxon>Bacillales</taxon>
        <taxon>Bacillaceae</taxon>
        <taxon>Metabacillus</taxon>
    </lineage>
</organism>
<dbReference type="PANTHER" id="PTHR48086:SF3">
    <property type="entry name" value="SODIUM_PROLINE SYMPORTER"/>
    <property type="match status" value="1"/>
</dbReference>
<dbReference type="Proteomes" id="UP001589854">
    <property type="component" value="Unassembled WGS sequence"/>
</dbReference>
<keyword evidence="3 14" id="KW-0813">Transport</keyword>
<accession>A0ABV6GH30</accession>
<evidence type="ECO:0000256" key="3">
    <source>
        <dbReference type="ARBA" id="ARBA00022448"/>
    </source>
</evidence>
<feature type="transmembrane region" description="Helical" evidence="14">
    <location>
        <begin position="367"/>
        <end position="385"/>
    </location>
</feature>
<evidence type="ECO:0000256" key="9">
    <source>
        <dbReference type="ARBA" id="ARBA00023065"/>
    </source>
</evidence>
<comment type="similarity">
    <text evidence="2 13">Belongs to the sodium:solute symporter (SSF) (TC 2.A.21) family.</text>
</comment>
<evidence type="ECO:0000256" key="1">
    <source>
        <dbReference type="ARBA" id="ARBA00004651"/>
    </source>
</evidence>
<dbReference type="PROSITE" id="PS50283">
    <property type="entry name" value="NA_SOLUT_SYMP_3"/>
    <property type="match status" value="1"/>
</dbReference>
<dbReference type="Gene3D" id="1.20.1730.10">
    <property type="entry name" value="Sodium/glucose cotransporter"/>
    <property type="match status" value="1"/>
</dbReference>
<evidence type="ECO:0000256" key="4">
    <source>
        <dbReference type="ARBA" id="ARBA00022475"/>
    </source>
</evidence>
<dbReference type="Pfam" id="PF00474">
    <property type="entry name" value="SSF"/>
    <property type="match status" value="1"/>
</dbReference>
<keyword evidence="10 14" id="KW-0472">Membrane</keyword>
<proteinExistence type="inferred from homology"/>
<dbReference type="InterPro" id="IPR038377">
    <property type="entry name" value="Na/Glc_symporter_sf"/>
</dbReference>
<keyword evidence="8 14" id="KW-0915">Sodium</keyword>
<feature type="transmembrane region" description="Helical" evidence="14">
    <location>
        <begin position="116"/>
        <end position="134"/>
    </location>
</feature>
<evidence type="ECO:0000256" key="2">
    <source>
        <dbReference type="ARBA" id="ARBA00006434"/>
    </source>
</evidence>
<evidence type="ECO:0000256" key="10">
    <source>
        <dbReference type="ARBA" id="ARBA00023136"/>
    </source>
</evidence>
<dbReference type="InterPro" id="IPR011851">
    <property type="entry name" value="Na/Pro_symporter"/>
</dbReference>
<protein>
    <recommendedName>
        <fullName evidence="14">Sodium/proline symporter</fullName>
    </recommendedName>
    <alternativeName>
        <fullName evidence="14">Proline permease</fullName>
    </alternativeName>
</protein>
<evidence type="ECO:0000256" key="6">
    <source>
        <dbReference type="ARBA" id="ARBA00022847"/>
    </source>
</evidence>
<evidence type="ECO:0000256" key="8">
    <source>
        <dbReference type="ARBA" id="ARBA00023053"/>
    </source>
</evidence>
<name>A0ABV6GH30_9BACI</name>
<sequence>MILTIGVLYLLVILIIGLFSMKHQKDMDTFYTGGRRFGPWLVALAISSTTMSGYGFIGLTGLVYEHGYAIFMIGIFATAGIFVSFLVLAKPMRRITQKFGALTIPDLLEIRYNSKAVRGITALAILGGAIGYQMAQYKALGNMLQTVLGVDYKLALFIGVAILTVYVVGGGMISAVWTDLVQMIVMVVGALIVFIGGMRMVGGMSQLNTELESINPDMVQAFHTTGPIGIFAFISYFFIYVIGHQGQPHVVSKFYMIRKLSMLKWACIIAASTYALTALLWFVGLYTRVMVERGEMAVPASPDLVAPMFIETFFPPLVAGIIFAAVMAAIMSTSEAFLLVASSSIVRDIYQQIIKKGEKIPEKTELALSRWITLAVIVVTFLLSLNPPDIVGWLGNASWGIFAASLVPVLSIGILWKRATRIAAIWSSSLGFIFSVGLYILKVKEIYVPALDTGAIALIISTVSFVGISLITKAESSPIFEEKGRQIEKGIESPASIDAG</sequence>
<dbReference type="InterPro" id="IPR050277">
    <property type="entry name" value="Sodium:Solute_Symporter"/>
</dbReference>
<feature type="transmembrane region" description="Helical" evidence="14">
    <location>
        <begin position="180"/>
        <end position="201"/>
    </location>
</feature>
<evidence type="ECO:0000313" key="16">
    <source>
        <dbReference type="Proteomes" id="UP001589854"/>
    </source>
</evidence>
<dbReference type="PROSITE" id="PS00456">
    <property type="entry name" value="NA_SOLUT_SYMP_1"/>
    <property type="match status" value="1"/>
</dbReference>